<name>A0ABT8XL56_9HYPH</name>
<comment type="caution">
    <text evidence="1">The sequence shown here is derived from an EMBL/GenBank/DDBJ whole genome shotgun (WGS) entry which is preliminary data.</text>
</comment>
<sequence length="110" mass="12557">MRKLSSIMVYFRLNQSMQVCAPRRGRKRRQKAAGLFFCNNNAGVPPLSLSPDNAKHATVRCSMPLQRIVPEPHKNRFAQLTESFSRRSFARCLNVFRQGRIDFAGSAARM</sequence>
<proteinExistence type="predicted"/>
<evidence type="ECO:0000313" key="1">
    <source>
        <dbReference type="EMBL" id="MDO6124440.1"/>
    </source>
</evidence>
<protein>
    <submittedName>
        <fullName evidence="1">Uncharacterized protein</fullName>
    </submittedName>
</protein>
<evidence type="ECO:0000313" key="2">
    <source>
        <dbReference type="Proteomes" id="UP001177080"/>
    </source>
</evidence>
<dbReference type="RefSeq" id="WP_244763481.1">
    <property type="nucleotide sequence ID" value="NZ_JALJCJ010000007.1"/>
</dbReference>
<reference evidence="1" key="1">
    <citation type="submission" date="2022-04" db="EMBL/GenBank/DDBJ databases">
        <title>Shinella lacus sp. nov., a novel member of the genus Shinella from water.</title>
        <authorList>
            <person name="Deng Y."/>
        </authorList>
    </citation>
    <scope>NUCLEOTIDE SEQUENCE</scope>
    <source>
        <strain evidence="1">JCM 31239</strain>
    </source>
</reference>
<organism evidence="1 2">
    <name type="scientific">Shinella curvata</name>
    <dbReference type="NCBI Taxonomy" id="1817964"/>
    <lineage>
        <taxon>Bacteria</taxon>
        <taxon>Pseudomonadati</taxon>
        <taxon>Pseudomonadota</taxon>
        <taxon>Alphaproteobacteria</taxon>
        <taxon>Hyphomicrobiales</taxon>
        <taxon>Rhizobiaceae</taxon>
        <taxon>Shinella</taxon>
    </lineage>
</organism>
<dbReference type="Proteomes" id="UP001177080">
    <property type="component" value="Unassembled WGS sequence"/>
</dbReference>
<accession>A0ABT8XL56</accession>
<gene>
    <name evidence="1" type="ORF">GB928_024910</name>
</gene>
<dbReference type="EMBL" id="WHSC02000012">
    <property type="protein sequence ID" value="MDO6124440.1"/>
    <property type="molecule type" value="Genomic_DNA"/>
</dbReference>
<keyword evidence="2" id="KW-1185">Reference proteome</keyword>